<gene>
    <name evidence="1" type="ORF">BCON_0066g00330</name>
</gene>
<proteinExistence type="predicted"/>
<organism evidence="1 2">
    <name type="scientific">Botryotinia convoluta</name>
    <dbReference type="NCBI Taxonomy" id="54673"/>
    <lineage>
        <taxon>Eukaryota</taxon>
        <taxon>Fungi</taxon>
        <taxon>Dikarya</taxon>
        <taxon>Ascomycota</taxon>
        <taxon>Pezizomycotina</taxon>
        <taxon>Leotiomycetes</taxon>
        <taxon>Helotiales</taxon>
        <taxon>Sclerotiniaceae</taxon>
        <taxon>Botryotinia</taxon>
    </lineage>
</organism>
<reference evidence="1 2" key="1">
    <citation type="submission" date="2017-12" db="EMBL/GenBank/DDBJ databases">
        <title>Comparative genomics of Botrytis spp.</title>
        <authorList>
            <person name="Valero-Jimenez C.A."/>
            <person name="Tapia P."/>
            <person name="Veloso J."/>
            <person name="Silva-Moreno E."/>
            <person name="Staats M."/>
            <person name="Valdes J.H."/>
            <person name="Van Kan J.A.L."/>
        </authorList>
    </citation>
    <scope>NUCLEOTIDE SEQUENCE [LARGE SCALE GENOMIC DNA]</scope>
    <source>
        <strain evidence="1 2">MUCL11595</strain>
    </source>
</reference>
<keyword evidence="2" id="KW-1185">Reference proteome</keyword>
<dbReference type="AlphaFoldDB" id="A0A4Z1I9N1"/>
<name>A0A4Z1I9N1_9HELO</name>
<dbReference type="EMBL" id="PQXN01000066">
    <property type="protein sequence ID" value="TGO57384.1"/>
    <property type="molecule type" value="Genomic_DNA"/>
</dbReference>
<evidence type="ECO:0000313" key="2">
    <source>
        <dbReference type="Proteomes" id="UP000297527"/>
    </source>
</evidence>
<sequence length="73" mass="7864">MDDVGRSIYVRPNLALGLQDGFNDPALVWHGSETIKSPTTSEPPGFQISDGQARFSRSALWVKADARSYGPGA</sequence>
<accession>A0A4Z1I9N1</accession>
<dbReference type="OrthoDB" id="3521211at2759"/>
<comment type="caution">
    <text evidence="1">The sequence shown here is derived from an EMBL/GenBank/DDBJ whole genome shotgun (WGS) entry which is preliminary data.</text>
</comment>
<evidence type="ECO:0000313" key="1">
    <source>
        <dbReference type="EMBL" id="TGO57384.1"/>
    </source>
</evidence>
<protein>
    <submittedName>
        <fullName evidence="1">Uncharacterized protein</fullName>
    </submittedName>
</protein>
<dbReference type="Proteomes" id="UP000297527">
    <property type="component" value="Unassembled WGS sequence"/>
</dbReference>